<name>A0A9P6NST8_9BASI</name>
<accession>A0A9P6NST8</accession>
<protein>
    <submittedName>
        <fullName evidence="2">Uncharacterized protein</fullName>
    </submittedName>
</protein>
<evidence type="ECO:0000256" key="1">
    <source>
        <dbReference type="SAM" id="Phobius"/>
    </source>
</evidence>
<comment type="caution">
    <text evidence="2">The sequence shown here is derived from an EMBL/GenBank/DDBJ whole genome shotgun (WGS) entry which is preliminary data.</text>
</comment>
<keyword evidence="1" id="KW-1133">Transmembrane helix</keyword>
<dbReference type="Proteomes" id="UP000886653">
    <property type="component" value="Unassembled WGS sequence"/>
</dbReference>
<keyword evidence="3" id="KW-1185">Reference proteome</keyword>
<feature type="transmembrane region" description="Helical" evidence="1">
    <location>
        <begin position="29"/>
        <end position="50"/>
    </location>
</feature>
<sequence length="95" mass="10770">MRQNISPIKSLTLSICSDGIRSAYRKIHLGSFLFVYCPFAKLAVASLFGFPQSASITDPWFDKPDEPNESRVEQVQILRRLALRYVARARLPAPM</sequence>
<organism evidence="2 3">
    <name type="scientific">Cronartium quercuum f. sp. fusiforme G11</name>
    <dbReference type="NCBI Taxonomy" id="708437"/>
    <lineage>
        <taxon>Eukaryota</taxon>
        <taxon>Fungi</taxon>
        <taxon>Dikarya</taxon>
        <taxon>Basidiomycota</taxon>
        <taxon>Pucciniomycotina</taxon>
        <taxon>Pucciniomycetes</taxon>
        <taxon>Pucciniales</taxon>
        <taxon>Coleosporiaceae</taxon>
        <taxon>Cronartium</taxon>
    </lineage>
</organism>
<keyword evidence="1" id="KW-0472">Membrane</keyword>
<dbReference type="AlphaFoldDB" id="A0A9P6NST8"/>
<dbReference type="EMBL" id="MU167213">
    <property type="protein sequence ID" value="KAG0151334.1"/>
    <property type="molecule type" value="Genomic_DNA"/>
</dbReference>
<keyword evidence="1" id="KW-0812">Transmembrane</keyword>
<evidence type="ECO:0000313" key="2">
    <source>
        <dbReference type="EMBL" id="KAG0151334.1"/>
    </source>
</evidence>
<gene>
    <name evidence="2" type="ORF">CROQUDRAFT_86760</name>
</gene>
<evidence type="ECO:0000313" key="3">
    <source>
        <dbReference type="Proteomes" id="UP000886653"/>
    </source>
</evidence>
<reference evidence="2" key="1">
    <citation type="submission" date="2013-11" db="EMBL/GenBank/DDBJ databases">
        <title>Genome sequence of the fusiform rust pathogen reveals effectors for host alternation and coevolution with pine.</title>
        <authorList>
            <consortium name="DOE Joint Genome Institute"/>
            <person name="Smith K."/>
            <person name="Pendleton A."/>
            <person name="Kubisiak T."/>
            <person name="Anderson C."/>
            <person name="Salamov A."/>
            <person name="Aerts A."/>
            <person name="Riley R."/>
            <person name="Clum A."/>
            <person name="Lindquist E."/>
            <person name="Ence D."/>
            <person name="Campbell M."/>
            <person name="Kronenberg Z."/>
            <person name="Feau N."/>
            <person name="Dhillon B."/>
            <person name="Hamelin R."/>
            <person name="Burleigh J."/>
            <person name="Smith J."/>
            <person name="Yandell M."/>
            <person name="Nelson C."/>
            <person name="Grigoriev I."/>
            <person name="Davis J."/>
        </authorList>
    </citation>
    <scope>NUCLEOTIDE SEQUENCE</scope>
    <source>
        <strain evidence="2">G11</strain>
    </source>
</reference>
<proteinExistence type="predicted"/>